<accession>M5FWP5</accession>
<evidence type="ECO:0000256" key="1">
    <source>
        <dbReference type="SAM" id="MobiDB-lite"/>
    </source>
</evidence>
<protein>
    <submittedName>
        <fullName evidence="2">Uncharacterized protein</fullName>
    </submittedName>
</protein>
<evidence type="ECO:0000313" key="3">
    <source>
        <dbReference type="Proteomes" id="UP000030653"/>
    </source>
</evidence>
<evidence type="ECO:0000313" key="2">
    <source>
        <dbReference type="EMBL" id="EJT97856.1"/>
    </source>
</evidence>
<organism evidence="2 3">
    <name type="scientific">Dacryopinax primogenitus (strain DJM 731)</name>
    <name type="common">Brown rot fungus</name>
    <dbReference type="NCBI Taxonomy" id="1858805"/>
    <lineage>
        <taxon>Eukaryota</taxon>
        <taxon>Fungi</taxon>
        <taxon>Dikarya</taxon>
        <taxon>Basidiomycota</taxon>
        <taxon>Agaricomycotina</taxon>
        <taxon>Dacrymycetes</taxon>
        <taxon>Dacrymycetales</taxon>
        <taxon>Dacrymycetaceae</taxon>
        <taxon>Dacryopinax</taxon>
    </lineage>
</organism>
<dbReference type="EMBL" id="JH795875">
    <property type="protein sequence ID" value="EJT97856.1"/>
    <property type="molecule type" value="Genomic_DNA"/>
</dbReference>
<dbReference type="GeneID" id="63688921"/>
<feature type="region of interest" description="Disordered" evidence="1">
    <location>
        <begin position="1"/>
        <end position="53"/>
    </location>
</feature>
<dbReference type="AlphaFoldDB" id="M5FWP5"/>
<sequence>MNDTTNVQRSHQLRHPLSSPRRVQAPPLATHSPRFLLPPLPTLPPPPPSSPTTASLITHSFLSYIFSFPSPTPPHSPMPSYCILSTEHAPASFALKRLVRMRQKVSAEIRCAGGADRA</sequence>
<reference evidence="2 3" key="1">
    <citation type="journal article" date="2012" name="Science">
        <title>The Paleozoic origin of enzymatic lignin decomposition reconstructed from 31 fungal genomes.</title>
        <authorList>
            <person name="Floudas D."/>
            <person name="Binder M."/>
            <person name="Riley R."/>
            <person name="Barry K."/>
            <person name="Blanchette R.A."/>
            <person name="Henrissat B."/>
            <person name="Martinez A.T."/>
            <person name="Otillar R."/>
            <person name="Spatafora J.W."/>
            <person name="Yadav J.S."/>
            <person name="Aerts A."/>
            <person name="Benoit I."/>
            <person name="Boyd A."/>
            <person name="Carlson A."/>
            <person name="Copeland A."/>
            <person name="Coutinho P.M."/>
            <person name="de Vries R.P."/>
            <person name="Ferreira P."/>
            <person name="Findley K."/>
            <person name="Foster B."/>
            <person name="Gaskell J."/>
            <person name="Glotzer D."/>
            <person name="Gorecki P."/>
            <person name="Heitman J."/>
            <person name="Hesse C."/>
            <person name="Hori C."/>
            <person name="Igarashi K."/>
            <person name="Jurgens J.A."/>
            <person name="Kallen N."/>
            <person name="Kersten P."/>
            <person name="Kohler A."/>
            <person name="Kuees U."/>
            <person name="Kumar T.K.A."/>
            <person name="Kuo A."/>
            <person name="LaButti K."/>
            <person name="Larrondo L.F."/>
            <person name="Lindquist E."/>
            <person name="Ling A."/>
            <person name="Lombard V."/>
            <person name="Lucas S."/>
            <person name="Lundell T."/>
            <person name="Martin R."/>
            <person name="McLaughlin D.J."/>
            <person name="Morgenstern I."/>
            <person name="Morin E."/>
            <person name="Murat C."/>
            <person name="Nagy L.G."/>
            <person name="Nolan M."/>
            <person name="Ohm R.A."/>
            <person name="Patyshakuliyeva A."/>
            <person name="Rokas A."/>
            <person name="Ruiz-Duenas F.J."/>
            <person name="Sabat G."/>
            <person name="Salamov A."/>
            <person name="Samejima M."/>
            <person name="Schmutz J."/>
            <person name="Slot J.C."/>
            <person name="St John F."/>
            <person name="Stenlid J."/>
            <person name="Sun H."/>
            <person name="Sun S."/>
            <person name="Syed K."/>
            <person name="Tsang A."/>
            <person name="Wiebenga A."/>
            <person name="Young D."/>
            <person name="Pisabarro A."/>
            <person name="Eastwood D.C."/>
            <person name="Martin F."/>
            <person name="Cullen D."/>
            <person name="Grigoriev I.V."/>
            <person name="Hibbett D.S."/>
        </authorList>
    </citation>
    <scope>NUCLEOTIDE SEQUENCE [LARGE SCALE GENOMIC DNA]</scope>
    <source>
        <strain evidence="2 3">DJM-731 SS1</strain>
    </source>
</reference>
<feature type="compositionally biased region" description="Polar residues" evidence="1">
    <location>
        <begin position="1"/>
        <end position="10"/>
    </location>
</feature>
<dbReference type="Proteomes" id="UP000030653">
    <property type="component" value="Unassembled WGS sequence"/>
</dbReference>
<feature type="compositionally biased region" description="Pro residues" evidence="1">
    <location>
        <begin position="36"/>
        <end position="50"/>
    </location>
</feature>
<dbReference type="HOGENOM" id="CLU_2073063_0_0_1"/>
<dbReference type="RefSeq" id="XP_040624754.1">
    <property type="nucleotide sequence ID" value="XM_040773859.1"/>
</dbReference>
<proteinExistence type="predicted"/>
<gene>
    <name evidence="2" type="ORF">DACRYDRAFT_24804</name>
</gene>
<name>M5FWP5_DACPD</name>
<keyword evidence="3" id="KW-1185">Reference proteome</keyword>